<proteinExistence type="predicted"/>
<evidence type="ECO:0000313" key="4">
    <source>
        <dbReference type="Proteomes" id="UP000315289"/>
    </source>
</evidence>
<feature type="compositionally biased region" description="Polar residues" evidence="1">
    <location>
        <begin position="9"/>
        <end position="22"/>
    </location>
</feature>
<evidence type="ECO:0000256" key="1">
    <source>
        <dbReference type="SAM" id="MobiDB-lite"/>
    </source>
</evidence>
<dbReference type="InterPro" id="IPR051928">
    <property type="entry name" value="NorD/CobT"/>
</dbReference>
<dbReference type="EMBL" id="VOAH01000009">
    <property type="protein sequence ID" value="TVP40255.1"/>
    <property type="molecule type" value="Genomic_DNA"/>
</dbReference>
<dbReference type="SMART" id="SM00327">
    <property type="entry name" value="VWA"/>
    <property type="match status" value="1"/>
</dbReference>
<feature type="domain" description="VWFA" evidence="2">
    <location>
        <begin position="413"/>
        <end position="588"/>
    </location>
</feature>
<dbReference type="InterPro" id="IPR036465">
    <property type="entry name" value="vWFA_dom_sf"/>
</dbReference>
<name>A0A557SUH9_9ARCH</name>
<dbReference type="PANTHER" id="PTHR41248:SF1">
    <property type="entry name" value="NORD PROTEIN"/>
    <property type="match status" value="1"/>
</dbReference>
<dbReference type="PANTHER" id="PTHR41248">
    <property type="entry name" value="NORD PROTEIN"/>
    <property type="match status" value="1"/>
</dbReference>
<dbReference type="Gene3D" id="3.40.50.410">
    <property type="entry name" value="von Willebrand factor, type A domain"/>
    <property type="match status" value="1"/>
</dbReference>
<dbReference type="RefSeq" id="WP_261377864.1">
    <property type="nucleotide sequence ID" value="NZ_ML675585.1"/>
</dbReference>
<gene>
    <name evidence="3" type="ORF">NARC_90161</name>
</gene>
<sequence>MSIFWNIKDNGNNSRPVESNDQYNDESSDKKVKSKVYKKRSESFLRFDDLDLENIHIRNDVLLEIATFLSRRWSDNSESTIHISRDGKISTNLDKKRITLPGLDYFFGNIFQKYRQWRTLLWYESVRLKYSFKIFDTDVVFGFVFNILETKRIEILGLEEWKGMIKEIIYCEGLSWHNKLLLNSLHGKNKVLEAFSQFFLTGYIKGELYGGENERVINASEYAHGILRDYIKNFKLNNKTYDPIKDQKWLEYETRKIIKILQVDSLMSVPPIPILMPRSKVGLSMKQEEILSQIEKLVRTKTKEIEIEKLKKEIVQGDDINEEFRIIVNESKKNDNKGFETTENLSIVIPDNTGVDEIAIYDFDLINKVKTALKEWKTGWKEKYDFNGDEIEIENYIEKQPKVFISDKKIAINVKISVLLDLSSSIEDNEMEYKKATVALCEGLEYLGIKFSIYAFNTESRTVKCWVIKPPTARWGSIYARRLMQVKPVGGTPLAEIYKILQPSISAFKPDIFVTLTDGEPSDMDAVRSIVLSYKRSGVEMIAIGLGADLGDAIGIGYNLKYLNYQRILTLSKKRLQDLPKKVLGLLTTE</sequence>
<dbReference type="Proteomes" id="UP000315289">
    <property type="component" value="Unassembled WGS sequence"/>
</dbReference>
<dbReference type="AlphaFoldDB" id="A0A557SUH9"/>
<comment type="caution">
    <text evidence="3">The sequence shown here is derived from an EMBL/GenBank/DDBJ whole genome shotgun (WGS) entry which is preliminary data.</text>
</comment>
<organism evidence="3 4">
    <name type="scientific">Candidatus Nitrosocosmicus arcticus</name>
    <dbReference type="NCBI Taxonomy" id="2035267"/>
    <lineage>
        <taxon>Archaea</taxon>
        <taxon>Nitrososphaerota</taxon>
        <taxon>Nitrososphaeria</taxon>
        <taxon>Nitrososphaerales</taxon>
        <taxon>Nitrososphaeraceae</taxon>
        <taxon>Candidatus Nitrosocosmicus</taxon>
    </lineage>
</organism>
<dbReference type="SUPFAM" id="SSF53300">
    <property type="entry name" value="vWA-like"/>
    <property type="match status" value="1"/>
</dbReference>
<protein>
    <submittedName>
        <fullName evidence="3">Putative von Willebrand factor type A</fullName>
    </submittedName>
</protein>
<dbReference type="InterPro" id="IPR002035">
    <property type="entry name" value="VWF_A"/>
</dbReference>
<reference evidence="3 4" key="1">
    <citation type="journal article" date="2019" name="Front. Microbiol.">
        <title>Ammonia Oxidation by the Arctic Terrestrial Thaumarchaeote Candidatus Nitrosocosmicus arcticus Is Stimulated by Increasing Temperatures.</title>
        <authorList>
            <person name="Alves R.J.E."/>
            <person name="Kerou M."/>
            <person name="Zappe A."/>
            <person name="Bittner R."/>
            <person name="Abby S.S."/>
            <person name="Schmidt H.A."/>
            <person name="Pfeifer K."/>
            <person name="Schleper C."/>
        </authorList>
    </citation>
    <scope>NUCLEOTIDE SEQUENCE [LARGE SCALE GENOMIC DNA]</scope>
    <source>
        <strain evidence="3 4">Kfb</strain>
    </source>
</reference>
<keyword evidence="4" id="KW-1185">Reference proteome</keyword>
<evidence type="ECO:0000259" key="2">
    <source>
        <dbReference type="SMART" id="SM00327"/>
    </source>
</evidence>
<evidence type="ECO:0000313" key="3">
    <source>
        <dbReference type="EMBL" id="TVP40255.1"/>
    </source>
</evidence>
<feature type="region of interest" description="Disordered" evidence="1">
    <location>
        <begin position="8"/>
        <end position="30"/>
    </location>
</feature>
<accession>A0A557SUH9</accession>